<keyword evidence="1" id="KW-0418">Kinase</keyword>
<gene>
    <name evidence="1" type="ORF">KUDE01_019547</name>
</gene>
<dbReference type="Proteomes" id="UP001228049">
    <property type="component" value="Unassembled WGS sequence"/>
</dbReference>
<protein>
    <submittedName>
        <fullName evidence="1">Acetate kinase</fullName>
    </submittedName>
</protein>
<keyword evidence="1" id="KW-0808">Transferase</keyword>
<dbReference type="EMBL" id="JASDAP010000011">
    <property type="protein sequence ID" value="KAK1894088.1"/>
    <property type="molecule type" value="Genomic_DNA"/>
</dbReference>
<organism evidence="1 2">
    <name type="scientific">Dissostichus eleginoides</name>
    <name type="common">Patagonian toothfish</name>
    <name type="synonym">Dissostichus amissus</name>
    <dbReference type="NCBI Taxonomy" id="100907"/>
    <lineage>
        <taxon>Eukaryota</taxon>
        <taxon>Metazoa</taxon>
        <taxon>Chordata</taxon>
        <taxon>Craniata</taxon>
        <taxon>Vertebrata</taxon>
        <taxon>Euteleostomi</taxon>
        <taxon>Actinopterygii</taxon>
        <taxon>Neopterygii</taxon>
        <taxon>Teleostei</taxon>
        <taxon>Neoteleostei</taxon>
        <taxon>Acanthomorphata</taxon>
        <taxon>Eupercaria</taxon>
        <taxon>Perciformes</taxon>
        <taxon>Notothenioidei</taxon>
        <taxon>Nototheniidae</taxon>
        <taxon>Dissostichus</taxon>
    </lineage>
</organism>
<evidence type="ECO:0000313" key="2">
    <source>
        <dbReference type="Proteomes" id="UP001228049"/>
    </source>
</evidence>
<accession>A0AAD9C3H0</accession>
<keyword evidence="2" id="KW-1185">Reference proteome</keyword>
<proteinExistence type="predicted"/>
<evidence type="ECO:0000313" key="1">
    <source>
        <dbReference type="EMBL" id="KAK1894088.1"/>
    </source>
</evidence>
<dbReference type="GO" id="GO:0016301">
    <property type="term" value="F:kinase activity"/>
    <property type="evidence" value="ECO:0007669"/>
    <property type="project" value="UniProtKB-KW"/>
</dbReference>
<comment type="caution">
    <text evidence="1">The sequence shown here is derived from an EMBL/GenBank/DDBJ whole genome shotgun (WGS) entry which is preliminary data.</text>
</comment>
<sequence length="107" mass="11215">MGDVYYYRALPQGAYTGAAQGVESFVSTADVKEAGEVVFDVPLTVKEWSSLSLDLISEDLCSSRSELSSPGSSVCVVAAVSHSSAPAAWLIPASCANDPLLTREEEA</sequence>
<name>A0AAD9C3H0_DISEL</name>
<dbReference type="AlphaFoldDB" id="A0AAD9C3H0"/>
<reference evidence="1" key="1">
    <citation type="submission" date="2023-04" db="EMBL/GenBank/DDBJ databases">
        <title>Chromosome-level genome of Chaenocephalus aceratus.</title>
        <authorList>
            <person name="Park H."/>
        </authorList>
    </citation>
    <scope>NUCLEOTIDE SEQUENCE</scope>
    <source>
        <strain evidence="1">DE</strain>
        <tissue evidence="1">Muscle</tissue>
    </source>
</reference>